<accession>A0A368R6K4</accession>
<dbReference type="AlphaFoldDB" id="A0A368R6K4"/>
<dbReference type="InterPro" id="IPR036282">
    <property type="entry name" value="Glutathione-S-Trfase_C_sf"/>
</dbReference>
<sequence>MAGVERCKLGVAPAWMVAINGDEAEAAEQAFAGCSEGRHFFTGDDVGFLDIVVGWFRAAEKITGQPVLDETRTPRLAAWVAWFCAHEAVGDVMPDTGRLVEFGEALRAALAASTSRP</sequence>
<dbReference type="SUPFAM" id="SSF47616">
    <property type="entry name" value="GST C-terminal domain-like"/>
    <property type="match status" value="1"/>
</dbReference>
<reference evidence="1" key="2">
    <citation type="submission" date="2015-07" db="EMBL/GenBank/DDBJ databases">
        <authorList>
            <person name="Noorani M."/>
        </authorList>
    </citation>
    <scope>NUCLEOTIDE SEQUENCE</scope>
    <source>
        <strain evidence="1">Yugu1</strain>
    </source>
</reference>
<dbReference type="EMBL" id="CM003532">
    <property type="protein sequence ID" value="RCV25836.1"/>
    <property type="molecule type" value="Genomic_DNA"/>
</dbReference>
<reference evidence="1" key="1">
    <citation type="journal article" date="2012" name="Nat. Biotechnol.">
        <title>Reference genome sequence of the model plant Setaria.</title>
        <authorList>
            <person name="Bennetzen J.L."/>
            <person name="Schmutz J."/>
            <person name="Wang H."/>
            <person name="Percifield R."/>
            <person name="Hawkins J."/>
            <person name="Pontaroli A.C."/>
            <person name="Estep M."/>
            <person name="Feng L."/>
            <person name="Vaughn J.N."/>
            <person name="Grimwood J."/>
            <person name="Jenkins J."/>
            <person name="Barry K."/>
            <person name="Lindquist E."/>
            <person name="Hellsten U."/>
            <person name="Deshpande S."/>
            <person name="Wang X."/>
            <person name="Wu X."/>
            <person name="Mitros T."/>
            <person name="Triplett J."/>
            <person name="Yang X."/>
            <person name="Ye C.Y."/>
            <person name="Mauro-Herrera M."/>
            <person name="Wang L."/>
            <person name="Li P."/>
            <person name="Sharma M."/>
            <person name="Sharma R."/>
            <person name="Ronald P.C."/>
            <person name="Panaud O."/>
            <person name="Kellogg E.A."/>
            <person name="Brutnell T.P."/>
            <person name="Doust A.N."/>
            <person name="Tuskan G.A."/>
            <person name="Rokhsar D."/>
            <person name="Devos K.M."/>
        </authorList>
    </citation>
    <scope>NUCLEOTIDE SEQUENCE [LARGE SCALE GENOMIC DNA]</scope>
    <source>
        <strain evidence="1">Yugu1</strain>
    </source>
</reference>
<dbReference type="STRING" id="4555.A0A368R6K4"/>
<gene>
    <name evidence="1" type="ORF">SETIT_5G197700v2</name>
</gene>
<evidence type="ECO:0008006" key="2">
    <source>
        <dbReference type="Google" id="ProtNLM"/>
    </source>
</evidence>
<organism evidence="1">
    <name type="scientific">Setaria italica</name>
    <name type="common">Foxtail millet</name>
    <name type="synonym">Panicum italicum</name>
    <dbReference type="NCBI Taxonomy" id="4555"/>
    <lineage>
        <taxon>Eukaryota</taxon>
        <taxon>Viridiplantae</taxon>
        <taxon>Streptophyta</taxon>
        <taxon>Embryophyta</taxon>
        <taxon>Tracheophyta</taxon>
        <taxon>Spermatophyta</taxon>
        <taxon>Magnoliopsida</taxon>
        <taxon>Liliopsida</taxon>
        <taxon>Poales</taxon>
        <taxon>Poaceae</taxon>
        <taxon>PACMAD clade</taxon>
        <taxon>Panicoideae</taxon>
        <taxon>Panicodae</taxon>
        <taxon>Paniceae</taxon>
        <taxon>Cenchrinae</taxon>
        <taxon>Setaria</taxon>
    </lineage>
</organism>
<dbReference type="GO" id="GO:0004364">
    <property type="term" value="F:glutathione transferase activity"/>
    <property type="evidence" value="ECO:0007669"/>
    <property type="project" value="InterPro"/>
</dbReference>
<protein>
    <recommendedName>
        <fullName evidence="2">GST C-terminal domain-containing protein</fullName>
    </recommendedName>
</protein>
<proteinExistence type="predicted"/>
<dbReference type="CDD" id="cd03185">
    <property type="entry name" value="GST_C_Tau"/>
    <property type="match status" value="1"/>
</dbReference>
<dbReference type="InterPro" id="IPR045074">
    <property type="entry name" value="GST_C_Tau"/>
</dbReference>
<dbReference type="GO" id="GO:0006749">
    <property type="term" value="P:glutathione metabolic process"/>
    <property type="evidence" value="ECO:0007669"/>
    <property type="project" value="InterPro"/>
</dbReference>
<dbReference type="OrthoDB" id="4951845at2759"/>
<evidence type="ECO:0000313" key="1">
    <source>
        <dbReference type="EMBL" id="RCV25836.1"/>
    </source>
</evidence>
<dbReference type="Gene3D" id="1.20.1050.10">
    <property type="match status" value="1"/>
</dbReference>
<name>A0A368R6K4_SETIT</name>